<evidence type="ECO:0000256" key="3">
    <source>
        <dbReference type="ARBA" id="ARBA00023163"/>
    </source>
</evidence>
<dbReference type="InterPro" id="IPR000485">
    <property type="entry name" value="AsnC-type_HTH_dom"/>
</dbReference>
<dbReference type="GO" id="GO:0043565">
    <property type="term" value="F:sequence-specific DNA binding"/>
    <property type="evidence" value="ECO:0007669"/>
    <property type="project" value="InterPro"/>
</dbReference>
<dbReference type="GO" id="GO:0005829">
    <property type="term" value="C:cytosol"/>
    <property type="evidence" value="ECO:0007669"/>
    <property type="project" value="TreeGrafter"/>
</dbReference>
<gene>
    <name evidence="5" type="ORF">H8E29_05525</name>
</gene>
<dbReference type="InterPro" id="IPR019888">
    <property type="entry name" value="Tscrpt_reg_AsnC-like"/>
</dbReference>
<evidence type="ECO:0000256" key="2">
    <source>
        <dbReference type="ARBA" id="ARBA00023125"/>
    </source>
</evidence>
<evidence type="ECO:0000313" key="6">
    <source>
        <dbReference type="Proteomes" id="UP000614469"/>
    </source>
</evidence>
<evidence type="ECO:0000313" key="5">
    <source>
        <dbReference type="EMBL" id="MBC8334704.1"/>
    </source>
</evidence>
<dbReference type="PRINTS" id="PR00033">
    <property type="entry name" value="HTHASNC"/>
</dbReference>
<keyword evidence="2" id="KW-0238">DNA-binding</keyword>
<feature type="domain" description="HTH asnC-type" evidence="4">
    <location>
        <begin position="2"/>
        <end position="63"/>
    </location>
</feature>
<evidence type="ECO:0000259" key="4">
    <source>
        <dbReference type="PROSITE" id="PS50956"/>
    </source>
</evidence>
<dbReference type="Gene3D" id="1.10.10.10">
    <property type="entry name" value="Winged helix-like DNA-binding domain superfamily/Winged helix DNA-binding domain"/>
    <property type="match status" value="1"/>
</dbReference>
<dbReference type="EMBL" id="JACNJN010000077">
    <property type="protein sequence ID" value="MBC8334704.1"/>
    <property type="molecule type" value="Genomic_DNA"/>
</dbReference>
<comment type="caution">
    <text evidence="5">The sequence shown here is derived from an EMBL/GenBank/DDBJ whole genome shotgun (WGS) entry which is preliminary data.</text>
</comment>
<organism evidence="5 6">
    <name type="scientific">Candidatus Desulfolinea nitratireducens</name>
    <dbReference type="NCBI Taxonomy" id="2841698"/>
    <lineage>
        <taxon>Bacteria</taxon>
        <taxon>Bacillati</taxon>
        <taxon>Chloroflexota</taxon>
        <taxon>Anaerolineae</taxon>
        <taxon>Anaerolineales</taxon>
        <taxon>Anaerolineales incertae sedis</taxon>
        <taxon>Candidatus Desulfolinea</taxon>
    </lineage>
</organism>
<dbReference type="PROSITE" id="PS50956">
    <property type="entry name" value="HTH_ASNC_2"/>
    <property type="match status" value="1"/>
</dbReference>
<dbReference type="AlphaFoldDB" id="A0A8J6NL77"/>
<dbReference type="SUPFAM" id="SSF54909">
    <property type="entry name" value="Dimeric alpha+beta barrel"/>
    <property type="match status" value="1"/>
</dbReference>
<name>A0A8J6NL77_9CHLR</name>
<dbReference type="InterPro" id="IPR011008">
    <property type="entry name" value="Dimeric_a/b-barrel"/>
</dbReference>
<dbReference type="Pfam" id="PF13412">
    <property type="entry name" value="HTH_24"/>
    <property type="match status" value="1"/>
</dbReference>
<dbReference type="Proteomes" id="UP000614469">
    <property type="component" value="Unassembled WGS sequence"/>
</dbReference>
<reference evidence="5 6" key="1">
    <citation type="submission" date="2020-08" db="EMBL/GenBank/DDBJ databases">
        <title>Bridging the membrane lipid divide: bacteria of the FCB group superphylum have the potential to synthesize archaeal ether lipids.</title>
        <authorList>
            <person name="Villanueva L."/>
            <person name="Von Meijenfeldt F.A.B."/>
            <person name="Westbye A.B."/>
            <person name="Yadav S."/>
            <person name="Hopmans E.C."/>
            <person name="Dutilh B.E."/>
            <person name="Sinninghe Damste J.S."/>
        </authorList>
    </citation>
    <scope>NUCLEOTIDE SEQUENCE [LARGE SCALE GENOMIC DNA]</scope>
    <source>
        <strain evidence="5">NIOZ-UU36</strain>
    </source>
</reference>
<accession>A0A8J6NL77</accession>
<dbReference type="GO" id="GO:0043200">
    <property type="term" value="P:response to amino acid"/>
    <property type="evidence" value="ECO:0007669"/>
    <property type="project" value="TreeGrafter"/>
</dbReference>
<sequence>MLDNLDKIILRELQLDARVSNADLARSVGLSPSATLTRVKRLEESEYIKGYATEINRQQIGYDLLCFVSVSLQRHQVSQVENFHEAIQGMPEVLECHHLTGDHDYLLKVVAKNTVDLEHFLVHRLTPIDGVDRIHTRVVLSEVKSSSAIPIP</sequence>
<evidence type="ECO:0000256" key="1">
    <source>
        <dbReference type="ARBA" id="ARBA00023015"/>
    </source>
</evidence>
<dbReference type="InterPro" id="IPR036390">
    <property type="entry name" value="WH_DNA-bd_sf"/>
</dbReference>
<proteinExistence type="predicted"/>
<dbReference type="InterPro" id="IPR036388">
    <property type="entry name" value="WH-like_DNA-bd_sf"/>
</dbReference>
<dbReference type="SUPFAM" id="SSF46785">
    <property type="entry name" value="Winged helix' DNA-binding domain"/>
    <property type="match status" value="1"/>
</dbReference>
<dbReference type="Pfam" id="PF01037">
    <property type="entry name" value="AsnC_trans_reg"/>
    <property type="match status" value="1"/>
</dbReference>
<dbReference type="Gene3D" id="3.30.70.920">
    <property type="match status" value="1"/>
</dbReference>
<keyword evidence="3" id="KW-0804">Transcription</keyword>
<dbReference type="InterPro" id="IPR019887">
    <property type="entry name" value="Tscrpt_reg_AsnC/Lrp_C"/>
</dbReference>
<protein>
    <submittedName>
        <fullName evidence="5">Lrp/AsnC family transcriptional regulator</fullName>
    </submittedName>
</protein>
<dbReference type="PANTHER" id="PTHR30154">
    <property type="entry name" value="LEUCINE-RESPONSIVE REGULATORY PROTEIN"/>
    <property type="match status" value="1"/>
</dbReference>
<keyword evidence="1" id="KW-0805">Transcription regulation</keyword>
<dbReference type="PANTHER" id="PTHR30154:SF34">
    <property type="entry name" value="TRANSCRIPTIONAL REGULATOR AZLB"/>
    <property type="match status" value="1"/>
</dbReference>
<dbReference type="SMART" id="SM00344">
    <property type="entry name" value="HTH_ASNC"/>
    <property type="match status" value="1"/>
</dbReference>